<evidence type="ECO:0000256" key="1">
    <source>
        <dbReference type="ARBA" id="ARBA00007718"/>
    </source>
</evidence>
<dbReference type="GO" id="GO:0046872">
    <property type="term" value="F:metal ion binding"/>
    <property type="evidence" value="ECO:0007669"/>
    <property type="project" value="UniProtKB-KW"/>
</dbReference>
<evidence type="ECO:0000256" key="8">
    <source>
        <dbReference type="ARBA" id="ARBA00024536"/>
    </source>
</evidence>
<dbReference type="GO" id="GO:0006783">
    <property type="term" value="P:heme biosynthetic process"/>
    <property type="evidence" value="ECO:0007669"/>
    <property type="project" value="UniProtKB-UniRule"/>
</dbReference>
<proteinExistence type="inferred from homology"/>
<keyword evidence="12" id="KW-1185">Reference proteome</keyword>
<dbReference type="EC" id="4.98.1.1" evidence="9 10"/>
<dbReference type="CDD" id="cd00419">
    <property type="entry name" value="Ferrochelatase_C"/>
    <property type="match status" value="1"/>
</dbReference>
<evidence type="ECO:0000256" key="3">
    <source>
        <dbReference type="ARBA" id="ARBA00022723"/>
    </source>
</evidence>
<keyword evidence="5 9" id="KW-0350">Heme biosynthesis</keyword>
<evidence type="ECO:0000313" key="11">
    <source>
        <dbReference type="EMBL" id="EDP45962.1"/>
    </source>
</evidence>
<organism evidence="11 12">
    <name type="scientific">Rickettsiella grylli</name>
    <dbReference type="NCBI Taxonomy" id="59196"/>
    <lineage>
        <taxon>Bacteria</taxon>
        <taxon>Pseudomonadati</taxon>
        <taxon>Pseudomonadota</taxon>
        <taxon>Gammaproteobacteria</taxon>
        <taxon>Legionellales</taxon>
        <taxon>Coxiellaceae</taxon>
        <taxon>Rickettsiella</taxon>
    </lineage>
</organism>
<gene>
    <name evidence="9 11" type="primary">hemH</name>
    <name evidence="11" type="ORF">RICGR_0499</name>
</gene>
<reference evidence="11" key="2">
    <citation type="submission" date="2007-10" db="EMBL/GenBank/DDBJ databases">
        <authorList>
            <person name="Myers G.S."/>
        </authorList>
    </citation>
    <scope>NUCLEOTIDE SEQUENCE [LARGE SCALE GENOMIC DNA]</scope>
</reference>
<comment type="subcellular location">
    <subcellularLocation>
        <location evidence="9 10">Cytoplasm</location>
    </subcellularLocation>
</comment>
<evidence type="ECO:0000256" key="10">
    <source>
        <dbReference type="RuleBase" id="RU000607"/>
    </source>
</evidence>
<dbReference type="InterPro" id="IPR001015">
    <property type="entry name" value="Ferrochelatase"/>
</dbReference>
<dbReference type="PANTHER" id="PTHR11108:SF1">
    <property type="entry name" value="FERROCHELATASE, MITOCHONDRIAL"/>
    <property type="match status" value="1"/>
</dbReference>
<dbReference type="HAMAP" id="MF_00323">
    <property type="entry name" value="Ferrochelatase"/>
    <property type="match status" value="1"/>
</dbReference>
<dbReference type="GO" id="GO:0005737">
    <property type="term" value="C:cytoplasm"/>
    <property type="evidence" value="ECO:0007669"/>
    <property type="project" value="UniProtKB-SubCell"/>
</dbReference>
<comment type="catalytic activity">
    <reaction evidence="9 10">
        <text>heme b + 2 H(+) = protoporphyrin IX + Fe(2+)</text>
        <dbReference type="Rhea" id="RHEA:22584"/>
        <dbReference type="ChEBI" id="CHEBI:15378"/>
        <dbReference type="ChEBI" id="CHEBI:29033"/>
        <dbReference type="ChEBI" id="CHEBI:57306"/>
        <dbReference type="ChEBI" id="CHEBI:60344"/>
        <dbReference type="EC" id="4.98.1.1"/>
    </reaction>
</comment>
<evidence type="ECO:0000256" key="9">
    <source>
        <dbReference type="HAMAP-Rule" id="MF_00323"/>
    </source>
</evidence>
<dbReference type="Gene3D" id="3.40.50.1400">
    <property type="match status" value="2"/>
</dbReference>
<evidence type="ECO:0000313" key="12">
    <source>
        <dbReference type="Proteomes" id="UP000054075"/>
    </source>
</evidence>
<dbReference type="UniPathway" id="UPA00252">
    <property type="reaction ID" value="UER00325"/>
</dbReference>
<dbReference type="InterPro" id="IPR019772">
    <property type="entry name" value="Ferrochelatase_AS"/>
</dbReference>
<dbReference type="AlphaFoldDB" id="A8PLQ1"/>
<evidence type="ECO:0000256" key="4">
    <source>
        <dbReference type="ARBA" id="ARBA00023004"/>
    </source>
</evidence>
<evidence type="ECO:0000256" key="7">
    <source>
        <dbReference type="ARBA" id="ARBA00023244"/>
    </source>
</evidence>
<dbReference type="GO" id="GO:0004325">
    <property type="term" value="F:ferrochelatase activity"/>
    <property type="evidence" value="ECO:0007669"/>
    <property type="project" value="UniProtKB-UniRule"/>
</dbReference>
<dbReference type="EMBL" id="AAQJ02000001">
    <property type="protein sequence ID" value="EDP45962.1"/>
    <property type="molecule type" value="Genomic_DNA"/>
</dbReference>
<dbReference type="InterPro" id="IPR033659">
    <property type="entry name" value="Ferrochelatase_N"/>
</dbReference>
<dbReference type="STRING" id="59196.RICGR_0499"/>
<evidence type="ECO:0000256" key="6">
    <source>
        <dbReference type="ARBA" id="ARBA00023239"/>
    </source>
</evidence>
<dbReference type="FunFam" id="3.40.50.1400:FF:000002">
    <property type="entry name" value="Ferrochelatase"/>
    <property type="match status" value="1"/>
</dbReference>
<comment type="function">
    <text evidence="9 10">Catalyzes the ferrous insertion into protoporphyrin IX.</text>
</comment>
<comment type="similarity">
    <text evidence="1 9 10">Belongs to the ferrochelatase family.</text>
</comment>
<dbReference type="InterPro" id="IPR033644">
    <property type="entry name" value="Ferrochelatase_C"/>
</dbReference>
<dbReference type="SUPFAM" id="SSF53800">
    <property type="entry name" value="Chelatase"/>
    <property type="match status" value="1"/>
</dbReference>
<keyword evidence="4 9" id="KW-0408">Iron</keyword>
<keyword evidence="6 9" id="KW-0456">Lyase</keyword>
<evidence type="ECO:0000256" key="5">
    <source>
        <dbReference type="ARBA" id="ARBA00023133"/>
    </source>
</evidence>
<sequence>MKQGVLLVNLGTPSQPTTQAVRRYLSEFLSDRRVVEYPQWLWQIVLKLFILPKRARYLAKLYQTIWMDEGSPLAVITQRLTEKMQTYLGDNYQLIGVMRYGTPTIESGLKTLLAQGVTTITILPLYPQYSATTTASCFDQISQFFQTSRVIPHIKWITSYFDQRWYIKAIVSQIKKMRAKQSQPSYLLFSFHGLPQRYIENGDPYQQHCFSTVRLIAEQLQLTKDTYQVVFQSRFGKTAWLKPYCDRVLQTLPARGIKNVTIICPGFAVDCLETLEEISKRYRMLFLDAGGEQLTYIPALNDTACHVEGLSQLVRQAQ</sequence>
<keyword evidence="7 9" id="KW-0627">Porphyrin biosynthesis</keyword>
<dbReference type="NCBIfam" id="TIGR00109">
    <property type="entry name" value="hemH"/>
    <property type="match status" value="1"/>
</dbReference>
<feature type="binding site" evidence="9">
    <location>
        <position position="273"/>
    </location>
    <ligand>
        <name>Fe(2+)</name>
        <dbReference type="ChEBI" id="CHEBI:29033"/>
    </ligand>
</feature>
<comment type="catalytic activity">
    <reaction evidence="8">
        <text>Fe-coproporphyrin III + 2 H(+) = coproporphyrin III + Fe(2+)</text>
        <dbReference type="Rhea" id="RHEA:49572"/>
        <dbReference type="ChEBI" id="CHEBI:15378"/>
        <dbReference type="ChEBI" id="CHEBI:29033"/>
        <dbReference type="ChEBI" id="CHEBI:68438"/>
        <dbReference type="ChEBI" id="CHEBI:131725"/>
        <dbReference type="EC" id="4.99.1.9"/>
    </reaction>
    <physiologicalReaction direction="right-to-left" evidence="8">
        <dbReference type="Rhea" id="RHEA:49574"/>
    </physiologicalReaction>
</comment>
<dbReference type="Proteomes" id="UP000054075">
    <property type="component" value="Unassembled WGS sequence"/>
</dbReference>
<dbReference type="PANTHER" id="PTHR11108">
    <property type="entry name" value="FERROCHELATASE"/>
    <property type="match status" value="1"/>
</dbReference>
<comment type="caution">
    <text evidence="11">The sequence shown here is derived from an EMBL/GenBank/DDBJ whole genome shotgun (WGS) entry which is preliminary data.</text>
</comment>
<dbReference type="Pfam" id="PF00762">
    <property type="entry name" value="Ferrochelatase"/>
    <property type="match status" value="1"/>
</dbReference>
<dbReference type="PROSITE" id="PS00534">
    <property type="entry name" value="FERROCHELATASE"/>
    <property type="match status" value="1"/>
</dbReference>
<comment type="pathway">
    <text evidence="9 10">Porphyrin-containing compound metabolism; protoheme biosynthesis; protoheme from protoporphyrin-IX: step 1/1.</text>
</comment>
<name>A8PLQ1_9COXI</name>
<evidence type="ECO:0000256" key="2">
    <source>
        <dbReference type="ARBA" id="ARBA00022490"/>
    </source>
</evidence>
<dbReference type="OrthoDB" id="9809741at2"/>
<dbReference type="RefSeq" id="WP_006034950.1">
    <property type="nucleotide sequence ID" value="NZ_AAQJ02000001.1"/>
</dbReference>
<protein>
    <recommendedName>
        <fullName evidence="9 10">Ferrochelatase</fullName>
        <ecNumber evidence="9 10">4.98.1.1</ecNumber>
    </recommendedName>
    <alternativeName>
        <fullName evidence="9">Heme synthase</fullName>
    </alternativeName>
    <alternativeName>
        <fullName evidence="9">Protoheme ferro-lyase</fullName>
    </alternativeName>
</protein>
<accession>A8PLQ1</accession>
<reference evidence="11" key="1">
    <citation type="submission" date="2006-04" db="EMBL/GenBank/DDBJ databases">
        <authorList>
            <person name="Seshadri R."/>
            <person name="Federici B.A."/>
        </authorList>
    </citation>
    <scope>NUCLEOTIDE SEQUENCE [LARGE SCALE GENOMIC DNA]</scope>
</reference>
<dbReference type="CDD" id="cd03411">
    <property type="entry name" value="Ferrochelatase_N"/>
    <property type="match status" value="1"/>
</dbReference>
<feature type="binding site" evidence="9">
    <location>
        <position position="192"/>
    </location>
    <ligand>
        <name>Fe(2+)</name>
        <dbReference type="ChEBI" id="CHEBI:29033"/>
    </ligand>
</feature>
<dbReference type="eggNOG" id="COG0276">
    <property type="taxonomic scope" value="Bacteria"/>
</dbReference>
<keyword evidence="3 9" id="KW-0479">Metal-binding</keyword>
<keyword evidence="2 9" id="KW-0963">Cytoplasm</keyword>